<evidence type="ECO:0000256" key="6">
    <source>
        <dbReference type="ARBA" id="ARBA00022989"/>
    </source>
</evidence>
<evidence type="ECO:0000256" key="2">
    <source>
        <dbReference type="ARBA" id="ARBA00008537"/>
    </source>
</evidence>
<feature type="transmembrane region" description="Helical" evidence="8">
    <location>
        <begin position="191"/>
        <end position="211"/>
    </location>
</feature>
<gene>
    <name evidence="10" type="ORF">SAMN05421748_13181</name>
</gene>
<dbReference type="SUPFAM" id="SSF103473">
    <property type="entry name" value="MFS general substrate transporter"/>
    <property type="match status" value="1"/>
</dbReference>
<dbReference type="PANTHER" id="PTHR42718:SF9">
    <property type="entry name" value="MAJOR FACILITATOR SUPERFAMILY MULTIDRUG TRANSPORTER MFSC"/>
    <property type="match status" value="1"/>
</dbReference>
<keyword evidence="3" id="KW-0813">Transport</keyword>
<dbReference type="NCBIfam" id="TIGR00711">
    <property type="entry name" value="efflux_EmrB"/>
    <property type="match status" value="1"/>
</dbReference>
<evidence type="ECO:0000259" key="9">
    <source>
        <dbReference type="PROSITE" id="PS50850"/>
    </source>
</evidence>
<dbReference type="PROSITE" id="PS50850">
    <property type="entry name" value="MFS"/>
    <property type="match status" value="1"/>
</dbReference>
<feature type="domain" description="Major facilitator superfamily (MFS) profile" evidence="9">
    <location>
        <begin position="8"/>
        <end position="440"/>
    </location>
</feature>
<dbReference type="OrthoDB" id="9812221at2"/>
<evidence type="ECO:0000256" key="7">
    <source>
        <dbReference type="ARBA" id="ARBA00023136"/>
    </source>
</evidence>
<feature type="transmembrane region" description="Helical" evidence="8">
    <location>
        <begin position="342"/>
        <end position="360"/>
    </location>
</feature>
<keyword evidence="11" id="KW-1185">Reference proteome</keyword>
<dbReference type="PRINTS" id="PR01036">
    <property type="entry name" value="TCRTETB"/>
</dbReference>
<feature type="transmembrane region" description="Helical" evidence="8">
    <location>
        <begin position="217"/>
        <end position="234"/>
    </location>
</feature>
<sequence>MPRGLLALIGATLLGVFLVQMDSTMVNIALESLGHDLHAGLGTIQWVGTVYLLALAAMIPVAGWAVDRLGDRASWLTALALFTAGSLLCGLAWSAPALIAARGVQGIGGGLLLPLFQTIVTRRAGGRQLGQVMALIGVPLLLGPVVGPVLGGLLVDGPGWRWIFLVNLPICAAAAWAAVRVMPAGVTQPARLDLVGLLLLSPALVTIVWGLSSRSAPLALAGLVLLAAFVAHALRTPAPAVDLRLFRGRDFTAATILMFLAMVALLGTILLIPLYYQQVHGLTPLEAGLLLAPNGAGSALSLRYAGRFIDRFGVRPVALTGAALLLAVALAFTRLTATTSPWVLAALVAAGGLGFGAVLVPAQSAIFSNLPRPSVPHATTAVRVFQQIGASFGVALLATSLQRAALTRPLSAAFAHTFWWTAAASALALVPALMFRRRRDRVPA</sequence>
<evidence type="ECO:0000256" key="3">
    <source>
        <dbReference type="ARBA" id="ARBA00022448"/>
    </source>
</evidence>
<feature type="transmembrane region" description="Helical" evidence="8">
    <location>
        <begin position="160"/>
        <end position="179"/>
    </location>
</feature>
<feature type="transmembrane region" description="Helical" evidence="8">
    <location>
        <begin position="99"/>
        <end position="120"/>
    </location>
</feature>
<accession>A0A285K3Z3</accession>
<feature type="transmembrane region" description="Helical" evidence="8">
    <location>
        <begin position="132"/>
        <end position="154"/>
    </location>
</feature>
<dbReference type="Gene3D" id="1.20.1250.20">
    <property type="entry name" value="MFS general substrate transporter like domains"/>
    <property type="match status" value="1"/>
</dbReference>
<dbReference type="Pfam" id="PF07690">
    <property type="entry name" value="MFS_1"/>
    <property type="match status" value="1"/>
</dbReference>
<dbReference type="EMBL" id="OBDY01000031">
    <property type="protein sequence ID" value="SNY67310.1"/>
    <property type="molecule type" value="Genomic_DNA"/>
</dbReference>
<dbReference type="CDD" id="cd17503">
    <property type="entry name" value="MFS_LmrB_MDR_like"/>
    <property type="match status" value="1"/>
</dbReference>
<dbReference type="InterPro" id="IPR020846">
    <property type="entry name" value="MFS_dom"/>
</dbReference>
<feature type="transmembrane region" description="Helical" evidence="8">
    <location>
        <begin position="73"/>
        <end position="93"/>
    </location>
</feature>
<dbReference type="Proteomes" id="UP000219612">
    <property type="component" value="Unassembled WGS sequence"/>
</dbReference>
<name>A0A285K3Z3_9ACTN</name>
<evidence type="ECO:0000256" key="4">
    <source>
        <dbReference type="ARBA" id="ARBA00022475"/>
    </source>
</evidence>
<reference evidence="11" key="1">
    <citation type="submission" date="2017-09" db="EMBL/GenBank/DDBJ databases">
        <authorList>
            <person name="Varghese N."/>
            <person name="Submissions S."/>
        </authorList>
    </citation>
    <scope>NUCLEOTIDE SEQUENCE [LARGE SCALE GENOMIC DNA]</scope>
    <source>
        <strain evidence="11">CGMCC 4.6857</strain>
    </source>
</reference>
<keyword evidence="6 8" id="KW-1133">Transmembrane helix</keyword>
<dbReference type="PANTHER" id="PTHR42718">
    <property type="entry name" value="MAJOR FACILITATOR SUPERFAMILY MULTIDRUG TRANSPORTER MFSC"/>
    <property type="match status" value="1"/>
</dbReference>
<comment type="subcellular location">
    <subcellularLocation>
        <location evidence="1">Cell membrane</location>
        <topology evidence="1">Multi-pass membrane protein</topology>
    </subcellularLocation>
</comment>
<evidence type="ECO:0000313" key="10">
    <source>
        <dbReference type="EMBL" id="SNY67310.1"/>
    </source>
</evidence>
<keyword evidence="5 8" id="KW-0812">Transmembrane</keyword>
<dbReference type="RefSeq" id="WP_097327721.1">
    <property type="nucleotide sequence ID" value="NZ_OBDY01000031.1"/>
</dbReference>
<evidence type="ECO:0000256" key="5">
    <source>
        <dbReference type="ARBA" id="ARBA00022692"/>
    </source>
</evidence>
<protein>
    <submittedName>
        <fullName evidence="10">Drug resistance transporter, EmrB/QacA subfamily</fullName>
    </submittedName>
</protein>
<feature type="transmembrane region" description="Helical" evidence="8">
    <location>
        <begin position="317"/>
        <end position="336"/>
    </location>
</feature>
<keyword evidence="4" id="KW-1003">Cell membrane</keyword>
<feature type="transmembrane region" description="Helical" evidence="8">
    <location>
        <begin position="413"/>
        <end position="435"/>
    </location>
</feature>
<feature type="transmembrane region" description="Helical" evidence="8">
    <location>
        <begin position="255"/>
        <end position="276"/>
    </location>
</feature>
<evidence type="ECO:0000313" key="11">
    <source>
        <dbReference type="Proteomes" id="UP000219612"/>
    </source>
</evidence>
<organism evidence="10 11">
    <name type="scientific">Paractinoplanes atraurantiacus</name>
    <dbReference type="NCBI Taxonomy" id="1036182"/>
    <lineage>
        <taxon>Bacteria</taxon>
        <taxon>Bacillati</taxon>
        <taxon>Actinomycetota</taxon>
        <taxon>Actinomycetes</taxon>
        <taxon>Micromonosporales</taxon>
        <taxon>Micromonosporaceae</taxon>
        <taxon>Paractinoplanes</taxon>
    </lineage>
</organism>
<dbReference type="InterPro" id="IPR011701">
    <property type="entry name" value="MFS"/>
</dbReference>
<dbReference type="GO" id="GO:0022857">
    <property type="term" value="F:transmembrane transporter activity"/>
    <property type="evidence" value="ECO:0007669"/>
    <property type="project" value="InterPro"/>
</dbReference>
<evidence type="ECO:0000256" key="8">
    <source>
        <dbReference type="SAM" id="Phobius"/>
    </source>
</evidence>
<dbReference type="GO" id="GO:0005886">
    <property type="term" value="C:plasma membrane"/>
    <property type="evidence" value="ECO:0007669"/>
    <property type="project" value="UniProtKB-SubCell"/>
</dbReference>
<feature type="transmembrane region" description="Helical" evidence="8">
    <location>
        <begin position="45"/>
        <end position="66"/>
    </location>
</feature>
<proteinExistence type="inferred from homology"/>
<dbReference type="AlphaFoldDB" id="A0A285K3Z3"/>
<keyword evidence="7 8" id="KW-0472">Membrane</keyword>
<dbReference type="InterPro" id="IPR036259">
    <property type="entry name" value="MFS_trans_sf"/>
</dbReference>
<evidence type="ECO:0000256" key="1">
    <source>
        <dbReference type="ARBA" id="ARBA00004651"/>
    </source>
</evidence>
<dbReference type="InterPro" id="IPR004638">
    <property type="entry name" value="EmrB-like"/>
</dbReference>
<comment type="similarity">
    <text evidence="2">Belongs to the major facilitator superfamily. EmrB family.</text>
</comment>
<dbReference type="Gene3D" id="1.20.1720.10">
    <property type="entry name" value="Multidrug resistance protein D"/>
    <property type="match status" value="1"/>
</dbReference>